<keyword evidence="3" id="KW-1029">Fimbrium biogenesis</keyword>
<evidence type="ECO:0000256" key="6">
    <source>
        <dbReference type="ARBA" id="ARBA00023263"/>
    </source>
</evidence>
<evidence type="ECO:0000256" key="4">
    <source>
        <dbReference type="ARBA" id="ARBA00022723"/>
    </source>
</evidence>
<keyword evidence="7" id="KW-0812">Transmembrane</keyword>
<organism evidence="9 10">
    <name type="scientific">Comamonas aquatica</name>
    <dbReference type="NCBI Taxonomy" id="225991"/>
    <lineage>
        <taxon>Bacteria</taxon>
        <taxon>Pseudomonadati</taxon>
        <taxon>Pseudomonadota</taxon>
        <taxon>Betaproteobacteria</taxon>
        <taxon>Burkholderiales</taxon>
        <taxon>Comamonadaceae</taxon>
        <taxon>Comamonas</taxon>
    </lineage>
</organism>
<feature type="domain" description="PilY1 beta-propeller" evidence="8">
    <location>
        <begin position="899"/>
        <end position="1283"/>
    </location>
</feature>
<comment type="similarity">
    <text evidence="2">Belongs to the PilY1 family.</text>
</comment>
<name>A0AA35D7G4_9BURK</name>
<evidence type="ECO:0000259" key="8">
    <source>
        <dbReference type="Pfam" id="PF05567"/>
    </source>
</evidence>
<gene>
    <name evidence="9" type="ORF">GHA_01028</name>
</gene>
<proteinExistence type="inferred from homology"/>
<keyword evidence="7" id="KW-1133">Transmembrane helix</keyword>
<dbReference type="Pfam" id="PF05567">
    <property type="entry name" value="T4P_PilY1"/>
    <property type="match status" value="1"/>
</dbReference>
<sequence length="1456" mass="157333">MPTTKKTITWLLRAFPIVCMIGLPAYWLHAQTTTVNTADIQPVALSADPLYAQGTGQKPTLTLALSVEFPTVGAAYRDNYDQTNNYVGYFDSNSCYTYNKANDYFERYGNASDRGCAGVGFSGNFMNWANSSAIDILRLGLTGGDRLTDTTSLTVLQRAVIPKNFYNNGSYFPSKNLPSAAVNSSIPRSLITKSDGTLHTGDVKIANCLNRIHFGTESSGDCDNPGNNSNLANASGRIGSINKNEINTRINLNNYSYAVCGDGSACNFSGVRKVYFGRQSDSTEKNAYAYWHWAYVKDGFNCNWSESSMGDPSSGQTKKCYVSNTTYENSVTINSLSNNPYFLTRVKVCESSSGTLSDPRSSLCQRYANGSFKPVGNMQKYSDRIRVAAFGYLMDNTNDRYGGVLRAPMTYVGPRAYDANGLALTGNNPNQEWDSTTGIFTANPRQDNTYSRSGVINYLNTFGRMPDYEGVYKTLDPVSELYYESLRYLQGLQPTPQAVSNLTASNRAGYPVYSQWTDPFEGGSNTQSYACLRNSILLIGDVNTHNDKSLPGNTTTSGSGDFDRSSEVNLANNIPNFKEWTKVIGGFESNNRVRYLDGAGTERNTSNPSVSSVGSDLWGLEAKGTGSGGSSAYYMAGAAYWAHTHDIRGTQWTNEAKRRPGLRVTTYVLDVNENGAQNTASNRWKSQFFLTAKYGGFTDIDGDGNPFTPSSTSDPNGTRHWAKSTATTEAKTYFLASDAQAVLQALDDIFIAATQASSSIAKPALSSSRLTSADSYVYQADFDPEYWSGDIKRRTLTLNTNNSISLSSEATAVSAARQLDNLSATGLSSRNIVVGKTGTITNSYATSFTWANIESSLQTHLNRTDSAAQADNLGQQRLNFLRGDRSLEGTTFRVRGSRLGDIVNSGVVYSGAPSTRYTEAAYQTFYTNNKNRTKAIFVGANDGMLHAFNASTMEEIFAYIPSWMGPKLSTLTVSDYNSSRHTSFVDATPVVAEAKLGNDWKTVLVSGTGGGGQGVFALDVTNPSEFGTSKVLWEFTDAHDASLGNVVGQPKILKLRTSAPDATTATYKWFAVFASGVNNYVEDGANRFSSTGEPAIFLLDLSKRTDANWSLGENYFKITVPIIRSSASGTIVSNNTAKASGIINFEATGNPDGSVQYLYFGDLHGQFWKLDMGKANLSSSTAENWNLNKLSYFKNSRNEARPLFIAKSSNGHVQPISMVPSIAYGPLGSYLIAFGTGKYQEASDNAISSSTQVQSFYVLYDLPDTALDTEGNARINGRSRLQQASISDTSITASGFQWSAPRDATSSGVIKKSGWFIDYPNGGSSGAEQQITNAVLFGQDIIFNSLLPPTASGSACGGGASRTYTANLASGLGTVSTLSTGALGAPMLLNLTSSYGATGAAGERFRTDRVGILNPSATGLGDSASSISTRSADFPVGRLSWRQINNYQELKNRSWE</sequence>
<evidence type="ECO:0000256" key="1">
    <source>
        <dbReference type="ARBA" id="ARBA00004561"/>
    </source>
</evidence>
<evidence type="ECO:0000256" key="5">
    <source>
        <dbReference type="ARBA" id="ARBA00022837"/>
    </source>
</evidence>
<feature type="transmembrane region" description="Helical" evidence="7">
    <location>
        <begin position="7"/>
        <end position="28"/>
    </location>
</feature>
<keyword evidence="7" id="KW-0472">Membrane</keyword>
<dbReference type="InterPro" id="IPR008707">
    <property type="entry name" value="B-propeller_PilY1"/>
</dbReference>
<keyword evidence="4" id="KW-0479">Metal-binding</keyword>
<comment type="caution">
    <text evidence="9">The sequence shown here is derived from an EMBL/GenBank/DDBJ whole genome shotgun (WGS) entry which is preliminary data.</text>
</comment>
<evidence type="ECO:0000256" key="2">
    <source>
        <dbReference type="ARBA" id="ARBA00008387"/>
    </source>
</evidence>
<evidence type="ECO:0000256" key="3">
    <source>
        <dbReference type="ARBA" id="ARBA00022558"/>
    </source>
</evidence>
<keyword evidence="6" id="KW-0281">Fimbrium</keyword>
<evidence type="ECO:0000313" key="10">
    <source>
        <dbReference type="Proteomes" id="UP000834458"/>
    </source>
</evidence>
<dbReference type="SUPFAM" id="SSF50998">
    <property type="entry name" value="Quinoprotein alcohol dehydrogenase-like"/>
    <property type="match status" value="1"/>
</dbReference>
<protein>
    <submittedName>
        <fullName evidence="9">Tfp pilus assembly protein, tip-associated adhesin PilY1</fullName>
    </submittedName>
</protein>
<dbReference type="EMBL" id="CAHPSC010000010">
    <property type="protein sequence ID" value="CAB5674145.1"/>
    <property type="molecule type" value="Genomic_DNA"/>
</dbReference>
<evidence type="ECO:0000256" key="7">
    <source>
        <dbReference type="SAM" id="Phobius"/>
    </source>
</evidence>
<dbReference type="Proteomes" id="UP000834458">
    <property type="component" value="Unassembled WGS sequence"/>
</dbReference>
<dbReference type="GO" id="GO:0009289">
    <property type="term" value="C:pilus"/>
    <property type="evidence" value="ECO:0007669"/>
    <property type="project" value="UniProtKB-SubCell"/>
</dbReference>
<dbReference type="RefSeq" id="WP_234687833.1">
    <property type="nucleotide sequence ID" value="NZ_CAHPRW010000004.1"/>
</dbReference>
<accession>A0AA35D7G4</accession>
<dbReference type="InterPro" id="IPR011047">
    <property type="entry name" value="Quinoprotein_ADH-like_sf"/>
</dbReference>
<dbReference type="GO" id="GO:0046872">
    <property type="term" value="F:metal ion binding"/>
    <property type="evidence" value="ECO:0007669"/>
    <property type="project" value="UniProtKB-KW"/>
</dbReference>
<comment type="subcellular location">
    <subcellularLocation>
        <location evidence="1">Fimbrium</location>
    </subcellularLocation>
</comment>
<keyword evidence="5" id="KW-0106">Calcium</keyword>
<reference evidence="9" key="1">
    <citation type="submission" date="2020-05" db="EMBL/GenBank/DDBJ databases">
        <authorList>
            <person name="Delgado-Blas J."/>
        </authorList>
    </citation>
    <scope>NUCLEOTIDE SEQUENCE</scope>
    <source>
        <strain evidence="9">BB1454</strain>
    </source>
</reference>
<evidence type="ECO:0000313" key="9">
    <source>
        <dbReference type="EMBL" id="CAB5674145.1"/>
    </source>
</evidence>